<feature type="compositionally biased region" description="Low complexity" evidence="1">
    <location>
        <begin position="30"/>
        <end position="49"/>
    </location>
</feature>
<evidence type="ECO:0000256" key="2">
    <source>
        <dbReference type="SAM" id="SignalP"/>
    </source>
</evidence>
<protein>
    <submittedName>
        <fullName evidence="3">Uncharacterized protein</fullName>
    </submittedName>
</protein>
<dbReference type="Proteomes" id="UP000030300">
    <property type="component" value="Chromosome"/>
</dbReference>
<dbReference type="HOGENOM" id="CLU_062779_0_0_11"/>
<dbReference type="RefSeq" id="WP_200887041.1">
    <property type="nucleotide sequence ID" value="NZ_BJMC01000016.1"/>
</dbReference>
<dbReference type="Gene3D" id="3.40.50.1820">
    <property type="entry name" value="alpha/beta hydrolase"/>
    <property type="match status" value="1"/>
</dbReference>
<evidence type="ECO:0000313" key="4">
    <source>
        <dbReference type="Proteomes" id="UP000030300"/>
    </source>
</evidence>
<dbReference type="AlphaFoldDB" id="A0A0A1DQB5"/>
<sequence length="297" mass="30951">MTRRLMHLLAALPLLVLVGCSGTADPEVDAPPTRASGAPSSGAPGSEAPTVTPLPPARYRSSVPDRTVRTPGGYLVNRCVPPSLRRHATTLTTSDGVHLSTLVLGSGTKGVLLSHEQGYYICSFLGLARRLAADGYLVVLPEYRNHGASEGTPDNEHIERDTEAALAELERQGAERVFLGGASCGGTASAVVGARDGVRERLVGLLNMSSPAWCGGLNSPRAVKRITAPSLFVVSPGDMDGAVEEQVRVVHKASAAADKELVIDPSGFHGTDMLGAPGTGPALEQRVLAFIEGTFTD</sequence>
<dbReference type="EMBL" id="CP009896">
    <property type="protein sequence ID" value="AIY19606.2"/>
    <property type="molecule type" value="Genomic_DNA"/>
</dbReference>
<feature type="region of interest" description="Disordered" evidence="1">
    <location>
        <begin position="27"/>
        <end position="66"/>
    </location>
</feature>
<dbReference type="InterPro" id="IPR029058">
    <property type="entry name" value="AB_hydrolase_fold"/>
</dbReference>
<proteinExistence type="predicted"/>
<dbReference type="PROSITE" id="PS51257">
    <property type="entry name" value="PROKAR_LIPOPROTEIN"/>
    <property type="match status" value="1"/>
</dbReference>
<feature type="chain" id="PRO_5044290805" evidence="2">
    <location>
        <begin position="25"/>
        <end position="297"/>
    </location>
</feature>
<gene>
    <name evidence="3" type="ORF">KR76_00165</name>
</gene>
<keyword evidence="2" id="KW-0732">Signal</keyword>
<dbReference type="eggNOG" id="COG1073">
    <property type="taxonomic scope" value="Bacteria"/>
</dbReference>
<evidence type="ECO:0000313" key="3">
    <source>
        <dbReference type="EMBL" id="AIY19606.2"/>
    </source>
</evidence>
<accession>A0A0A1DQB5</accession>
<reference evidence="3 4" key="1">
    <citation type="journal article" date="2015" name="Genome Announc.">
        <title>Complete Genome Sequence of Steroid-Transforming Nocardioides simplex VKM Ac-2033D.</title>
        <authorList>
            <person name="Shtratnikova V.Y."/>
            <person name="Schelkunov M.I."/>
            <person name="Pekov Y.A."/>
            <person name="Fokina V.V."/>
            <person name="Logacheva M.D."/>
            <person name="Sokolov S.L."/>
            <person name="Bragin E.Y."/>
            <person name="Ashapkin V.V."/>
            <person name="Donova M.V."/>
        </authorList>
    </citation>
    <scope>NUCLEOTIDE SEQUENCE [LARGE SCALE GENOMIC DNA]</scope>
    <source>
        <strain evidence="3 4">VKM Ac-2033D</strain>
    </source>
</reference>
<dbReference type="KEGG" id="psim:KR76_00165"/>
<evidence type="ECO:0000256" key="1">
    <source>
        <dbReference type="SAM" id="MobiDB-lite"/>
    </source>
</evidence>
<organism evidence="3 4">
    <name type="scientific">Nocardioides simplex</name>
    <name type="common">Arthrobacter simplex</name>
    <dbReference type="NCBI Taxonomy" id="2045"/>
    <lineage>
        <taxon>Bacteria</taxon>
        <taxon>Bacillati</taxon>
        <taxon>Actinomycetota</taxon>
        <taxon>Actinomycetes</taxon>
        <taxon>Propionibacteriales</taxon>
        <taxon>Nocardioidaceae</taxon>
        <taxon>Pimelobacter</taxon>
    </lineage>
</organism>
<feature type="signal peptide" evidence="2">
    <location>
        <begin position="1"/>
        <end position="24"/>
    </location>
</feature>
<name>A0A0A1DQB5_NOCSI</name>
<dbReference type="SUPFAM" id="SSF53474">
    <property type="entry name" value="alpha/beta-Hydrolases"/>
    <property type="match status" value="1"/>
</dbReference>
<keyword evidence="4" id="KW-1185">Reference proteome</keyword>
<dbReference type="STRING" id="2045.KR76_00165"/>
<dbReference type="GeneID" id="96607424"/>